<evidence type="ECO:0000256" key="4">
    <source>
        <dbReference type="ARBA" id="ARBA00023172"/>
    </source>
</evidence>
<evidence type="ECO:0000313" key="9">
    <source>
        <dbReference type="Proteomes" id="UP000597444"/>
    </source>
</evidence>
<dbReference type="GO" id="GO:0003677">
    <property type="term" value="F:DNA binding"/>
    <property type="evidence" value="ECO:0007669"/>
    <property type="project" value="UniProtKB-UniRule"/>
</dbReference>
<comment type="caution">
    <text evidence="8">The sequence shown here is derived from an EMBL/GenBank/DDBJ whole genome shotgun (WGS) entry which is preliminary data.</text>
</comment>
<evidence type="ECO:0000256" key="5">
    <source>
        <dbReference type="PROSITE-ProRule" id="PRU01248"/>
    </source>
</evidence>
<dbReference type="GO" id="GO:0006310">
    <property type="term" value="P:DNA recombination"/>
    <property type="evidence" value="ECO:0007669"/>
    <property type="project" value="UniProtKB-KW"/>
</dbReference>
<dbReference type="PROSITE" id="PS51898">
    <property type="entry name" value="TYR_RECOMBINASE"/>
    <property type="match status" value="1"/>
</dbReference>
<dbReference type="InterPro" id="IPR004107">
    <property type="entry name" value="Integrase_SAM-like_N"/>
</dbReference>
<evidence type="ECO:0000313" key="8">
    <source>
        <dbReference type="EMBL" id="GHO91507.1"/>
    </source>
</evidence>
<reference evidence="8" key="1">
    <citation type="submission" date="2020-10" db="EMBL/GenBank/DDBJ databases">
        <title>Taxonomic study of unclassified bacteria belonging to the class Ktedonobacteria.</title>
        <authorList>
            <person name="Yabe S."/>
            <person name="Wang C.M."/>
            <person name="Zheng Y."/>
            <person name="Sakai Y."/>
            <person name="Cavaletti L."/>
            <person name="Monciardini P."/>
            <person name="Donadio S."/>
        </authorList>
    </citation>
    <scope>NUCLEOTIDE SEQUENCE</scope>
    <source>
        <strain evidence="8">ID150040</strain>
    </source>
</reference>
<keyword evidence="4" id="KW-0233">DNA recombination</keyword>
<dbReference type="PANTHER" id="PTHR30349">
    <property type="entry name" value="PHAGE INTEGRASE-RELATED"/>
    <property type="match status" value="1"/>
</dbReference>
<keyword evidence="3 5" id="KW-0238">DNA-binding</keyword>
<dbReference type="AlphaFoldDB" id="A0A8J3MZ46"/>
<organism evidence="8 9">
    <name type="scientific">Reticulibacter mediterranei</name>
    <dbReference type="NCBI Taxonomy" id="2778369"/>
    <lineage>
        <taxon>Bacteria</taxon>
        <taxon>Bacillati</taxon>
        <taxon>Chloroflexota</taxon>
        <taxon>Ktedonobacteria</taxon>
        <taxon>Ktedonobacterales</taxon>
        <taxon>Reticulibacteraceae</taxon>
        <taxon>Reticulibacter</taxon>
    </lineage>
</organism>
<feature type="domain" description="Core-binding (CB)" evidence="7">
    <location>
        <begin position="12"/>
        <end position="111"/>
    </location>
</feature>
<dbReference type="InterPro" id="IPR044068">
    <property type="entry name" value="CB"/>
</dbReference>
<dbReference type="Proteomes" id="UP000597444">
    <property type="component" value="Unassembled WGS sequence"/>
</dbReference>
<evidence type="ECO:0000256" key="3">
    <source>
        <dbReference type="ARBA" id="ARBA00023125"/>
    </source>
</evidence>
<dbReference type="PROSITE" id="PS51900">
    <property type="entry name" value="CB"/>
    <property type="match status" value="1"/>
</dbReference>
<comment type="similarity">
    <text evidence="1">Belongs to the 'phage' integrase family.</text>
</comment>
<evidence type="ECO:0000256" key="2">
    <source>
        <dbReference type="ARBA" id="ARBA00022908"/>
    </source>
</evidence>
<dbReference type="GO" id="GO:0015074">
    <property type="term" value="P:DNA integration"/>
    <property type="evidence" value="ECO:0007669"/>
    <property type="project" value="InterPro"/>
</dbReference>
<evidence type="ECO:0000259" key="6">
    <source>
        <dbReference type="PROSITE" id="PS51898"/>
    </source>
</evidence>
<dbReference type="Pfam" id="PF13495">
    <property type="entry name" value="Phage_int_SAM_4"/>
    <property type="match status" value="1"/>
</dbReference>
<feature type="domain" description="Tyr recombinase" evidence="6">
    <location>
        <begin position="147"/>
        <end position="332"/>
    </location>
</feature>
<dbReference type="RefSeq" id="WP_220202401.1">
    <property type="nucleotide sequence ID" value="NZ_BNJK01000001.1"/>
</dbReference>
<dbReference type="EMBL" id="BNJK01000001">
    <property type="protein sequence ID" value="GHO91507.1"/>
    <property type="molecule type" value="Genomic_DNA"/>
</dbReference>
<dbReference type="InterPro" id="IPR010998">
    <property type="entry name" value="Integrase_recombinase_N"/>
</dbReference>
<dbReference type="Pfam" id="PF00589">
    <property type="entry name" value="Phage_integrase"/>
    <property type="match status" value="1"/>
</dbReference>
<gene>
    <name evidence="8" type="ORF">KSF_015550</name>
</gene>
<name>A0A8J3MZ46_9CHLR</name>
<dbReference type="Gene3D" id="1.10.443.10">
    <property type="entry name" value="Intergrase catalytic core"/>
    <property type="match status" value="1"/>
</dbReference>
<dbReference type="SUPFAM" id="SSF56349">
    <property type="entry name" value="DNA breaking-rejoining enzymes"/>
    <property type="match status" value="1"/>
</dbReference>
<accession>A0A8J3MZ46</accession>
<sequence length="350" mass="40406">MQTICWEFYPHVAENAHARNWLETQVMLGLAKNTIQAYGRGANDYLAFCERTSRSFVEATKADIVAYIDDMTHRPNPRGNHIRYLHTGTGLANSTLQQRLTVVRLLYDYLIDEQIRCNHRNPVGKGKFTPGRAFAGKRERGILPHYELLPWIPGDSEWDAILDATRREPIRNQLMLLLAYDGALRRSELVALQVRDISFPHQQITVRPEITKNGRGRVVMYGDVAHLLLQEYQEERAEADIAGGFLFRSQSDRNRTQGVTADTWDKIVERIAKRAGLHHHFTTHTLRHLRLTDLARTGMDLNAIAQYAGHRSLETTKIYIKLSGRETAERVRLCMQDLDKRLERLRKEEQ</sequence>
<evidence type="ECO:0000256" key="1">
    <source>
        <dbReference type="ARBA" id="ARBA00008857"/>
    </source>
</evidence>
<dbReference type="InterPro" id="IPR013762">
    <property type="entry name" value="Integrase-like_cat_sf"/>
</dbReference>
<dbReference type="PANTHER" id="PTHR30349:SF41">
    <property type="entry name" value="INTEGRASE_RECOMBINASE PROTEIN MJ0367-RELATED"/>
    <property type="match status" value="1"/>
</dbReference>
<dbReference type="Gene3D" id="1.10.150.130">
    <property type="match status" value="1"/>
</dbReference>
<evidence type="ECO:0000259" key="7">
    <source>
        <dbReference type="PROSITE" id="PS51900"/>
    </source>
</evidence>
<dbReference type="InterPro" id="IPR011010">
    <property type="entry name" value="DNA_brk_join_enz"/>
</dbReference>
<protein>
    <submittedName>
        <fullName evidence="8">Integrase</fullName>
    </submittedName>
</protein>
<dbReference type="InterPro" id="IPR002104">
    <property type="entry name" value="Integrase_catalytic"/>
</dbReference>
<keyword evidence="2" id="KW-0229">DNA integration</keyword>
<keyword evidence="9" id="KW-1185">Reference proteome</keyword>
<proteinExistence type="inferred from homology"/>
<dbReference type="CDD" id="cd00397">
    <property type="entry name" value="DNA_BRE_C"/>
    <property type="match status" value="1"/>
</dbReference>
<dbReference type="InterPro" id="IPR050090">
    <property type="entry name" value="Tyrosine_recombinase_XerCD"/>
</dbReference>